<evidence type="ECO:0000256" key="8">
    <source>
        <dbReference type="SAM" id="Phobius"/>
    </source>
</evidence>
<dbReference type="GO" id="GO:2000391">
    <property type="term" value="P:positive regulation of neutrophil extravasation"/>
    <property type="evidence" value="ECO:0007669"/>
    <property type="project" value="TreeGrafter"/>
</dbReference>
<organism evidence="10 11">
    <name type="scientific">Saimiri boliviensis boliviensis</name>
    <name type="common">Bolivian squirrel monkey</name>
    <dbReference type="NCBI Taxonomy" id="39432"/>
    <lineage>
        <taxon>Eukaryota</taxon>
        <taxon>Metazoa</taxon>
        <taxon>Chordata</taxon>
        <taxon>Craniata</taxon>
        <taxon>Vertebrata</taxon>
        <taxon>Euteleostomi</taxon>
        <taxon>Mammalia</taxon>
        <taxon>Eutheria</taxon>
        <taxon>Euarchontoglires</taxon>
        <taxon>Primates</taxon>
        <taxon>Haplorrhini</taxon>
        <taxon>Platyrrhini</taxon>
        <taxon>Cebidae</taxon>
        <taxon>Saimiriinae</taxon>
        <taxon>Saimiri</taxon>
    </lineage>
</organism>
<sequence length="151" mass="16258">MEPWRGLHGLTVLCFLMHARGQRDFDLADALDDPEPTKKPNSVIYPTLKPRPQPQPGNSGNSGGGGGGGYSSYDNSGNTHERVSCRLNSLYGNTDGGDYHVGHDSSEGNMVAKIVSPIVSVVVVTLLGAAASYFKLNSRRNCFRTHEPENV</sequence>
<name>A0A2K6SFN0_SAIBB</name>
<evidence type="ECO:0000256" key="7">
    <source>
        <dbReference type="SAM" id="MobiDB-lite"/>
    </source>
</evidence>
<keyword evidence="4 9" id="KW-0732">Signal</keyword>
<dbReference type="GO" id="GO:0034109">
    <property type="term" value="P:homotypic cell-cell adhesion"/>
    <property type="evidence" value="ECO:0007669"/>
    <property type="project" value="TreeGrafter"/>
</dbReference>
<evidence type="ECO:0000256" key="9">
    <source>
        <dbReference type="SAM" id="SignalP"/>
    </source>
</evidence>
<feature type="transmembrane region" description="Helical" evidence="8">
    <location>
        <begin position="114"/>
        <end position="134"/>
    </location>
</feature>
<feature type="chain" id="PRO_5014374409" description="Glycoprotein Xg" evidence="9">
    <location>
        <begin position="22"/>
        <end position="151"/>
    </location>
</feature>
<protein>
    <recommendedName>
        <fullName evidence="12">Glycoprotein Xg</fullName>
    </recommendedName>
</protein>
<keyword evidence="11" id="KW-1185">Reference proteome</keyword>
<dbReference type="GO" id="GO:0005886">
    <property type="term" value="C:plasma membrane"/>
    <property type="evidence" value="ECO:0007669"/>
    <property type="project" value="TreeGrafter"/>
</dbReference>
<feature type="region of interest" description="Disordered" evidence="7">
    <location>
        <begin position="28"/>
        <end position="79"/>
    </location>
</feature>
<feature type="signal peptide" evidence="9">
    <location>
        <begin position="1"/>
        <end position="21"/>
    </location>
</feature>
<evidence type="ECO:0000256" key="3">
    <source>
        <dbReference type="ARBA" id="ARBA00022692"/>
    </source>
</evidence>
<dbReference type="GO" id="GO:0072683">
    <property type="term" value="P:T cell extravasation"/>
    <property type="evidence" value="ECO:0007669"/>
    <property type="project" value="TreeGrafter"/>
</dbReference>
<dbReference type="InterPro" id="IPR022078">
    <property type="entry name" value="CD99L2"/>
</dbReference>
<keyword evidence="6 8" id="KW-0472">Membrane</keyword>
<reference evidence="10" key="2">
    <citation type="submission" date="2025-09" db="UniProtKB">
        <authorList>
            <consortium name="Ensembl"/>
        </authorList>
    </citation>
    <scope>IDENTIFICATION</scope>
</reference>
<dbReference type="AlphaFoldDB" id="A0A2K6SFN0"/>
<comment type="similarity">
    <text evidence="2">Belongs to the CD99 family.</text>
</comment>
<dbReference type="PANTHER" id="PTHR15076">
    <property type="entry name" value="CD99/MIC2 PROTEIN RELATED"/>
    <property type="match status" value="1"/>
</dbReference>
<dbReference type="PANTHER" id="PTHR15076:SF4">
    <property type="entry name" value="GLYCOPROTEIN XG"/>
    <property type="match status" value="1"/>
</dbReference>
<evidence type="ECO:0000256" key="1">
    <source>
        <dbReference type="ARBA" id="ARBA00004479"/>
    </source>
</evidence>
<evidence type="ECO:0000256" key="5">
    <source>
        <dbReference type="ARBA" id="ARBA00022989"/>
    </source>
</evidence>
<dbReference type="Ensembl" id="ENSSBOT00000022908.1">
    <property type="protein sequence ID" value="ENSSBOP00000006195.1"/>
    <property type="gene ID" value="ENSSBOG00000020037.1"/>
</dbReference>
<feature type="compositionally biased region" description="Gly residues" evidence="7">
    <location>
        <begin position="60"/>
        <end position="70"/>
    </location>
</feature>
<dbReference type="GeneTree" id="ENSGT00940000154344"/>
<accession>A0A2K6SFN0</accession>
<evidence type="ECO:0000256" key="2">
    <source>
        <dbReference type="ARBA" id="ARBA00008763"/>
    </source>
</evidence>
<evidence type="ECO:0000313" key="11">
    <source>
        <dbReference type="Proteomes" id="UP000233220"/>
    </source>
</evidence>
<dbReference type="Proteomes" id="UP000233220">
    <property type="component" value="Unplaced"/>
</dbReference>
<comment type="subcellular location">
    <subcellularLocation>
        <location evidence="1">Membrane</location>
        <topology evidence="1">Single-pass type I membrane protein</topology>
    </subcellularLocation>
</comment>
<keyword evidence="3 8" id="KW-0812">Transmembrane</keyword>
<evidence type="ECO:0008006" key="12">
    <source>
        <dbReference type="Google" id="ProtNLM"/>
    </source>
</evidence>
<reference evidence="10" key="1">
    <citation type="submission" date="2025-08" db="UniProtKB">
        <authorList>
            <consortium name="Ensembl"/>
        </authorList>
    </citation>
    <scope>IDENTIFICATION</scope>
</reference>
<evidence type="ECO:0000313" key="10">
    <source>
        <dbReference type="Ensembl" id="ENSSBOP00000006195.1"/>
    </source>
</evidence>
<evidence type="ECO:0000256" key="4">
    <source>
        <dbReference type="ARBA" id="ARBA00022729"/>
    </source>
</evidence>
<proteinExistence type="inferred from homology"/>
<evidence type="ECO:0000256" key="6">
    <source>
        <dbReference type="ARBA" id="ARBA00023136"/>
    </source>
</evidence>
<keyword evidence="5 8" id="KW-1133">Transmembrane helix</keyword>